<evidence type="ECO:0000313" key="1">
    <source>
        <dbReference type="EMBL" id="TMS03154.1"/>
    </source>
</evidence>
<evidence type="ECO:0000313" key="2">
    <source>
        <dbReference type="Proteomes" id="UP000793456"/>
    </source>
</evidence>
<comment type="caution">
    <text evidence="1">The sequence shown here is derived from an EMBL/GenBank/DDBJ whole genome shotgun (WGS) entry which is preliminary data.</text>
</comment>
<gene>
    <name evidence="1" type="ORF">E3U43_000043</name>
</gene>
<proteinExistence type="predicted"/>
<protein>
    <submittedName>
        <fullName evidence="1">Uncharacterized protein</fullName>
    </submittedName>
</protein>
<reference evidence="1" key="1">
    <citation type="submission" date="2018-11" db="EMBL/GenBank/DDBJ databases">
        <title>The sequence and de novo assembly of Larimichthys crocea genome using PacBio and Hi-C technologies.</title>
        <authorList>
            <person name="Xu P."/>
            <person name="Chen B."/>
            <person name="Zhou Z."/>
            <person name="Ke Q."/>
            <person name="Wu Y."/>
            <person name="Bai H."/>
            <person name="Pu F."/>
        </authorList>
    </citation>
    <scope>NUCLEOTIDE SEQUENCE</scope>
    <source>
        <tissue evidence="1">Muscle</tissue>
    </source>
</reference>
<dbReference type="Proteomes" id="UP000793456">
    <property type="component" value="Chromosome XXII"/>
</dbReference>
<accession>A0ACD3Q982</accession>
<organism evidence="1 2">
    <name type="scientific">Larimichthys crocea</name>
    <name type="common">Large yellow croaker</name>
    <name type="synonym">Pseudosciaena crocea</name>
    <dbReference type="NCBI Taxonomy" id="215358"/>
    <lineage>
        <taxon>Eukaryota</taxon>
        <taxon>Metazoa</taxon>
        <taxon>Chordata</taxon>
        <taxon>Craniata</taxon>
        <taxon>Vertebrata</taxon>
        <taxon>Euteleostomi</taxon>
        <taxon>Actinopterygii</taxon>
        <taxon>Neopterygii</taxon>
        <taxon>Teleostei</taxon>
        <taxon>Neoteleostei</taxon>
        <taxon>Acanthomorphata</taxon>
        <taxon>Eupercaria</taxon>
        <taxon>Sciaenidae</taxon>
        <taxon>Larimichthys</taxon>
    </lineage>
</organism>
<name>A0ACD3Q982_LARCR</name>
<keyword evidence="2" id="KW-1185">Reference proteome</keyword>
<dbReference type="EMBL" id="CM011695">
    <property type="protein sequence ID" value="TMS03154.1"/>
    <property type="molecule type" value="Genomic_DNA"/>
</dbReference>
<sequence>MFKQRERGITPSDSDAPSAAPASPQPEPDVDDGQSRCEYEEQEATPQEQIEEEAPAANSYVQEPFYEEPAQVEDSYEVTAEETSDRGICARALYDYQAADDTEISFDPDDIITGIEMIDEGWWRGYSPDGHFGMFPANYASPSVIEIHDSMTECEEEARPNVVPMEEKAFVSSLHSFMKDRGTPIERIPHLGFKQINLWRIYKAVEKLGGYDSVTARRLWKKVYDELGGSPGSTSAATCTRRHYEKLVLPFERHIKGEEDKPLPPSKPRKPYKRNSDGKVHKAERKRKRTQSDREIDSEMLTQRSPEAACQSEAVMHPHPSALWVATSDRHHPDCSQPNRATTNHHVYARLVQVPTSSPWTAHIPSAAGEVISPLEKKKRMAQASLNKSLPLSPQSEDKERPSVIQCSQSPARASSSQNCNSSEGSPVPLSSSSSRSPSPYSVSSEDGAAGNEDKAASGSKLPQNCSSSEKNTSGCSEESKSASCSQISKDPAGQNKDVSHVSSQSADSIKVQMKDSAWKRIRYSPYPFHPPSSFPGKSDWDRTSTSSFTKVIPKSVQLPRPAPIRPGLKIHESRLMQQDDSLTCAKKLMHGVTPWHYVTDKRDKSRTMLQKVPHPQQNLSHSTASMPMSCVLTSYDKSGRDSRHQPPLHSVFLPNRMRLPQSQLMYRHIPVSPAHSALIGPAVYQYPYAFPMLNPQTGYALPTMSAIYPHK</sequence>